<accession>A0AAU9IHU6</accession>
<keyword evidence="3 5" id="KW-0067">ATP-binding</keyword>
<dbReference type="Proteomes" id="UP001162131">
    <property type="component" value="Unassembled WGS sequence"/>
</dbReference>
<feature type="compositionally biased region" description="Basic residues" evidence="7">
    <location>
        <begin position="312"/>
        <end position="321"/>
    </location>
</feature>
<keyword evidence="2 5" id="KW-0547">Nucleotide-binding</keyword>
<dbReference type="FunFam" id="1.10.510.10:FF:000596">
    <property type="entry name" value="CK1 family protein kinase"/>
    <property type="match status" value="1"/>
</dbReference>
<dbReference type="AlphaFoldDB" id="A0AAU9IHU6"/>
<protein>
    <recommendedName>
        <fullName evidence="4">Casein kinase I</fullName>
        <ecNumber evidence="1">2.7.11.1</ecNumber>
    </recommendedName>
</protein>
<feature type="binding site" evidence="5">
    <location>
        <position position="40"/>
    </location>
    <ligand>
        <name>ATP</name>
        <dbReference type="ChEBI" id="CHEBI:30616"/>
    </ligand>
</feature>
<evidence type="ECO:0000256" key="2">
    <source>
        <dbReference type="ARBA" id="ARBA00022741"/>
    </source>
</evidence>
<dbReference type="CDD" id="cd14016">
    <property type="entry name" value="STKc_CK1"/>
    <property type="match status" value="1"/>
</dbReference>
<dbReference type="InterPro" id="IPR050235">
    <property type="entry name" value="CK1_Ser-Thr_kinase"/>
</dbReference>
<evidence type="ECO:0000313" key="10">
    <source>
        <dbReference type="Proteomes" id="UP001162131"/>
    </source>
</evidence>
<dbReference type="InterPro" id="IPR008271">
    <property type="entry name" value="Ser/Thr_kinase_AS"/>
</dbReference>
<dbReference type="InterPro" id="IPR000719">
    <property type="entry name" value="Prot_kinase_dom"/>
</dbReference>
<dbReference type="PROSITE" id="PS00108">
    <property type="entry name" value="PROTEIN_KINASE_ST"/>
    <property type="match status" value="1"/>
</dbReference>
<evidence type="ECO:0000256" key="4">
    <source>
        <dbReference type="ARBA" id="ARBA00023860"/>
    </source>
</evidence>
<keyword evidence="6" id="KW-0808">Transferase</keyword>
<dbReference type="Gene3D" id="1.10.510.10">
    <property type="entry name" value="Transferase(Phosphotransferase) domain 1"/>
    <property type="match status" value="1"/>
</dbReference>
<evidence type="ECO:0000256" key="7">
    <source>
        <dbReference type="SAM" id="MobiDB-lite"/>
    </source>
</evidence>
<sequence>MEGYIRVGGKYILRKKIGGGSFGEIFMGSHIETQEEVAVKIENANCSVPQVINEAKLMRSIAGVGIPKVYWYGTEGSYNIMIQELLGKSLEDNFAEIDRRMSLKSATNLCLQMIQRIETVHNHDYIHRDIKPDNFLFGLGKKQSLVYIIDFGLSKKYRDNKTKQHIQYRDNRTLTGTARYASINSHMGIEQSRRDDLEGIIYVYLYFLKGSLPWQGLKGANKQDKYLKIMNMKANTSLDHLFRGCPSELIPLMSYIKGLRFEETPNYDRIKEMIQSIGERNDFAFDNVFEWRKKKSESSSPRRSSDSAIQVKKGKKIKKRQSKEEIKTNIIEQRKSLQYNEDIASTTVEHRWPEFADRRQVMEGRNKIKDEPTCDACNEKKECLIF</sequence>
<organism evidence="9 10">
    <name type="scientific">Blepharisma stoltei</name>
    <dbReference type="NCBI Taxonomy" id="1481888"/>
    <lineage>
        <taxon>Eukaryota</taxon>
        <taxon>Sar</taxon>
        <taxon>Alveolata</taxon>
        <taxon>Ciliophora</taxon>
        <taxon>Postciliodesmatophora</taxon>
        <taxon>Heterotrichea</taxon>
        <taxon>Heterotrichida</taxon>
        <taxon>Blepharismidae</taxon>
        <taxon>Blepharisma</taxon>
    </lineage>
</organism>
<dbReference type="SUPFAM" id="SSF56112">
    <property type="entry name" value="Protein kinase-like (PK-like)"/>
    <property type="match status" value="1"/>
</dbReference>
<comment type="caution">
    <text evidence="9">The sequence shown here is derived from an EMBL/GenBank/DDBJ whole genome shotgun (WGS) entry which is preliminary data.</text>
</comment>
<keyword evidence="6" id="KW-0723">Serine/threonine-protein kinase</keyword>
<dbReference type="EMBL" id="CAJZBQ010000010">
    <property type="protein sequence ID" value="CAG9313415.1"/>
    <property type="molecule type" value="Genomic_DNA"/>
</dbReference>
<dbReference type="InterPro" id="IPR017441">
    <property type="entry name" value="Protein_kinase_ATP_BS"/>
</dbReference>
<evidence type="ECO:0000259" key="8">
    <source>
        <dbReference type="PROSITE" id="PS50011"/>
    </source>
</evidence>
<feature type="region of interest" description="Disordered" evidence="7">
    <location>
        <begin position="296"/>
        <end position="323"/>
    </location>
</feature>
<dbReference type="Pfam" id="PF00069">
    <property type="entry name" value="Pkinase"/>
    <property type="match status" value="1"/>
</dbReference>
<proteinExistence type="inferred from homology"/>
<feature type="domain" description="Protein kinase" evidence="8">
    <location>
        <begin position="11"/>
        <end position="284"/>
    </location>
</feature>
<gene>
    <name evidence="9" type="ORF">BSTOLATCC_MIC8684</name>
</gene>
<dbReference type="GO" id="GO:0004674">
    <property type="term" value="F:protein serine/threonine kinase activity"/>
    <property type="evidence" value="ECO:0007669"/>
    <property type="project" value="UniProtKB-KW"/>
</dbReference>
<dbReference type="PROSITE" id="PS00107">
    <property type="entry name" value="PROTEIN_KINASE_ATP"/>
    <property type="match status" value="1"/>
</dbReference>
<comment type="similarity">
    <text evidence="6">Belongs to the protein kinase superfamily.</text>
</comment>
<keyword evidence="10" id="KW-1185">Reference proteome</keyword>
<keyword evidence="6" id="KW-0418">Kinase</keyword>
<evidence type="ECO:0000256" key="6">
    <source>
        <dbReference type="RuleBase" id="RU000304"/>
    </source>
</evidence>
<dbReference type="GO" id="GO:0005524">
    <property type="term" value="F:ATP binding"/>
    <property type="evidence" value="ECO:0007669"/>
    <property type="project" value="UniProtKB-UniRule"/>
</dbReference>
<dbReference type="InterPro" id="IPR011009">
    <property type="entry name" value="Kinase-like_dom_sf"/>
</dbReference>
<evidence type="ECO:0000256" key="3">
    <source>
        <dbReference type="ARBA" id="ARBA00022840"/>
    </source>
</evidence>
<dbReference type="EC" id="2.7.11.1" evidence="1"/>
<dbReference type="PANTHER" id="PTHR11909">
    <property type="entry name" value="CASEIN KINASE-RELATED"/>
    <property type="match status" value="1"/>
</dbReference>
<dbReference type="PROSITE" id="PS50011">
    <property type="entry name" value="PROTEIN_KINASE_DOM"/>
    <property type="match status" value="1"/>
</dbReference>
<name>A0AAU9IHU6_9CILI</name>
<dbReference type="SMART" id="SM00220">
    <property type="entry name" value="S_TKc"/>
    <property type="match status" value="1"/>
</dbReference>
<evidence type="ECO:0000256" key="5">
    <source>
        <dbReference type="PROSITE-ProRule" id="PRU10141"/>
    </source>
</evidence>
<evidence type="ECO:0000256" key="1">
    <source>
        <dbReference type="ARBA" id="ARBA00012513"/>
    </source>
</evidence>
<evidence type="ECO:0000313" key="9">
    <source>
        <dbReference type="EMBL" id="CAG9313415.1"/>
    </source>
</evidence>
<reference evidence="9" key="1">
    <citation type="submission" date="2021-09" db="EMBL/GenBank/DDBJ databases">
        <authorList>
            <consortium name="AG Swart"/>
            <person name="Singh M."/>
            <person name="Singh A."/>
            <person name="Seah K."/>
            <person name="Emmerich C."/>
        </authorList>
    </citation>
    <scope>NUCLEOTIDE SEQUENCE</scope>
    <source>
        <strain evidence="9">ATCC30299</strain>
    </source>
</reference>